<evidence type="ECO:0000256" key="5">
    <source>
        <dbReference type="ARBA" id="ARBA00022553"/>
    </source>
</evidence>
<reference evidence="14" key="1">
    <citation type="submission" date="2025-08" db="UniProtKB">
        <authorList>
            <consortium name="Ensembl"/>
        </authorList>
    </citation>
    <scope>IDENTIFICATION</scope>
</reference>
<dbReference type="InterPro" id="IPR000504">
    <property type="entry name" value="RRM_dom"/>
</dbReference>
<keyword evidence="5" id="KW-0597">Phosphoprotein</keyword>
<dbReference type="InParanoid" id="A0A663EG13"/>
<name>A0A663EG13_AQUCH</name>
<keyword evidence="6" id="KW-0677">Repeat</keyword>
<keyword evidence="9" id="KW-0539">Nucleus</keyword>
<evidence type="ECO:0000256" key="11">
    <source>
        <dbReference type="ARBA" id="ARBA00072856"/>
    </source>
</evidence>
<evidence type="ECO:0000259" key="13">
    <source>
        <dbReference type="PROSITE" id="PS50102"/>
    </source>
</evidence>
<evidence type="ECO:0000256" key="1">
    <source>
        <dbReference type="ARBA" id="ARBA00004123"/>
    </source>
</evidence>
<feature type="domain" description="RRM" evidence="13">
    <location>
        <begin position="20"/>
        <end position="110"/>
    </location>
</feature>
<dbReference type="GO" id="GO:0042803">
    <property type="term" value="F:protein homodimerization activity"/>
    <property type="evidence" value="ECO:0007669"/>
    <property type="project" value="Ensembl"/>
</dbReference>
<keyword evidence="15" id="KW-1185">Reference proteome</keyword>
<dbReference type="SUPFAM" id="SSF54928">
    <property type="entry name" value="RNA-binding domain, RBD"/>
    <property type="match status" value="2"/>
</dbReference>
<sequence>METDGSQPGLASPDSPHDPCKMFIGGLSWQTTQEGLREYFSQFGEVKECLVMRDPLTKRSRGFGFVTFMDQAGVDKVLAQSRHELDSKTIDPKVAFPRRAQPKMVTRTKKIFVGGLSVNTTVEDVKQYFEQFGKVDDAMLMFDKTTNRHRGFGFVTFESEDIVEKVCEIHFHEINNKMVECKKAQPKEVMSPTGSARGRSRVMPYGMDAFMLGIGMLGYPGFQAATYASRSYTGIAPGYTYQFPEFRVERTPLPSAPVLPELTGNCGMEWGQRTVLQRLALAQCPHSANTLWILSPWVTCSVFSLGDAPSVYSPFHGHVFPSSVVSMVCVVEKQLCVAPCSPCAISFLWCSSSPALPCLHLFQGLNVSAMGVWKSFLRSSPGFISTNRLERGFL</sequence>
<dbReference type="Ensembl" id="ENSACCT00020011758.1">
    <property type="protein sequence ID" value="ENSACCP00020011265.1"/>
    <property type="gene ID" value="ENSACCG00020007708.1"/>
</dbReference>
<dbReference type="GeneTree" id="ENSGT00940000156515"/>
<gene>
    <name evidence="14" type="primary">MSI1</name>
</gene>
<dbReference type="PANTHER" id="PTHR48032">
    <property type="entry name" value="RNA-BINDING PROTEIN MUSASHI HOMOLOG RBP6"/>
    <property type="match status" value="1"/>
</dbReference>
<dbReference type="InterPro" id="IPR012677">
    <property type="entry name" value="Nucleotide-bd_a/b_plait_sf"/>
</dbReference>
<dbReference type="InterPro" id="IPR035979">
    <property type="entry name" value="RBD_domain_sf"/>
</dbReference>
<dbReference type="AlphaFoldDB" id="A0A663EG13"/>
<dbReference type="GO" id="GO:0008266">
    <property type="term" value="F:poly(U) RNA binding"/>
    <property type="evidence" value="ECO:0007669"/>
    <property type="project" value="Ensembl"/>
</dbReference>
<dbReference type="Gene3D" id="3.30.70.330">
    <property type="match status" value="2"/>
</dbReference>
<keyword evidence="7 12" id="KW-0694">RNA-binding</keyword>
<dbReference type="CDD" id="cd12576">
    <property type="entry name" value="RRM1_MSI"/>
    <property type="match status" value="1"/>
</dbReference>
<dbReference type="GO" id="GO:0005737">
    <property type="term" value="C:cytoplasm"/>
    <property type="evidence" value="ECO:0007669"/>
    <property type="project" value="UniProtKB-SubCell"/>
</dbReference>
<dbReference type="FunFam" id="3.30.70.330:FF:000596">
    <property type="entry name" value="RNA-binding protein Musashi homolog 1"/>
    <property type="match status" value="1"/>
</dbReference>
<evidence type="ECO:0000256" key="8">
    <source>
        <dbReference type="ARBA" id="ARBA00022990"/>
    </source>
</evidence>
<dbReference type="SMART" id="SM00360">
    <property type="entry name" value="RRM"/>
    <property type="match status" value="2"/>
</dbReference>
<comment type="subcellular location">
    <subcellularLocation>
        <location evidence="2">Cytoplasm</location>
    </subcellularLocation>
    <subcellularLocation>
        <location evidence="1">Nucleus</location>
    </subcellularLocation>
</comment>
<evidence type="ECO:0000256" key="6">
    <source>
        <dbReference type="ARBA" id="ARBA00022737"/>
    </source>
</evidence>
<reference evidence="14" key="2">
    <citation type="submission" date="2025-09" db="UniProtKB">
        <authorList>
            <consortium name="Ensembl"/>
        </authorList>
    </citation>
    <scope>IDENTIFICATION</scope>
</reference>
<evidence type="ECO:0000256" key="9">
    <source>
        <dbReference type="ARBA" id="ARBA00023242"/>
    </source>
</evidence>
<dbReference type="CDD" id="cd12323">
    <property type="entry name" value="RRM2_MSI"/>
    <property type="match status" value="1"/>
</dbReference>
<evidence type="ECO:0000313" key="15">
    <source>
        <dbReference type="Proteomes" id="UP000472275"/>
    </source>
</evidence>
<feature type="domain" description="RRM" evidence="13">
    <location>
        <begin position="109"/>
        <end position="186"/>
    </location>
</feature>
<comment type="function">
    <text evidence="10">RNA binding protein that regulates the expression of target mRNAs at the translation level. Regulates expression of the NOTCH1 antagonist NUMB. Binds RNA containing the sequence 5'-GUUAGUUAGUUAGUU-3' and other sequences containing the pattern 5'-[GA]U(1-3)AGU-3'. May play a role in the proliferation and maintenance of stem cells in the central nervous system.</text>
</comment>
<keyword evidence="8" id="KW-0007">Acetylation</keyword>
<evidence type="ECO:0000256" key="2">
    <source>
        <dbReference type="ARBA" id="ARBA00004496"/>
    </source>
</evidence>
<dbReference type="InterPro" id="IPR034126">
    <property type="entry name" value="MSI_RRM2"/>
</dbReference>
<dbReference type="GO" id="GO:0140693">
    <property type="term" value="F:molecular condensate scaffold activity"/>
    <property type="evidence" value="ECO:0007669"/>
    <property type="project" value="Ensembl"/>
</dbReference>
<evidence type="ECO:0000313" key="14">
    <source>
        <dbReference type="Ensembl" id="ENSACCP00020011265.1"/>
    </source>
</evidence>
<dbReference type="GO" id="GO:0006417">
    <property type="term" value="P:regulation of translation"/>
    <property type="evidence" value="ECO:0007669"/>
    <property type="project" value="TreeGrafter"/>
</dbReference>
<dbReference type="GO" id="GO:0003729">
    <property type="term" value="F:mRNA binding"/>
    <property type="evidence" value="ECO:0007669"/>
    <property type="project" value="TreeGrafter"/>
</dbReference>
<dbReference type="PANTHER" id="PTHR48032:SF3">
    <property type="entry name" value="RNA-BINDING PROTEIN MUSASHI HOMOLOG 1"/>
    <property type="match status" value="1"/>
</dbReference>
<accession>A0A663EG13</accession>
<evidence type="ECO:0000256" key="10">
    <source>
        <dbReference type="ARBA" id="ARBA00058359"/>
    </source>
</evidence>
<evidence type="ECO:0000256" key="4">
    <source>
        <dbReference type="ARBA" id="ARBA00022490"/>
    </source>
</evidence>
<dbReference type="Pfam" id="PF00076">
    <property type="entry name" value="RRM_1"/>
    <property type="match status" value="2"/>
</dbReference>
<comment type="similarity">
    <text evidence="3">Belongs to the Musashi family.</text>
</comment>
<dbReference type="GO" id="GO:0007417">
    <property type="term" value="P:central nervous system development"/>
    <property type="evidence" value="ECO:0007669"/>
    <property type="project" value="TreeGrafter"/>
</dbReference>
<evidence type="ECO:0000256" key="12">
    <source>
        <dbReference type="PROSITE-ProRule" id="PRU00176"/>
    </source>
</evidence>
<dbReference type="Proteomes" id="UP000472275">
    <property type="component" value="Chromosome 9"/>
</dbReference>
<evidence type="ECO:0000256" key="3">
    <source>
        <dbReference type="ARBA" id="ARBA00006635"/>
    </source>
</evidence>
<dbReference type="FunFam" id="3.30.70.330:FF:000020">
    <property type="entry name" value="RNA-binding protein Musashi homolog 2 isoform X1"/>
    <property type="match status" value="1"/>
</dbReference>
<protein>
    <recommendedName>
        <fullName evidence="11">RNA-binding protein Musashi homolog 1</fullName>
    </recommendedName>
</protein>
<dbReference type="GO" id="GO:0005634">
    <property type="term" value="C:nucleus"/>
    <property type="evidence" value="ECO:0007669"/>
    <property type="project" value="UniProtKB-SubCell"/>
</dbReference>
<proteinExistence type="inferred from homology"/>
<organism evidence="14 15">
    <name type="scientific">Aquila chrysaetos chrysaetos</name>
    <dbReference type="NCBI Taxonomy" id="223781"/>
    <lineage>
        <taxon>Eukaryota</taxon>
        <taxon>Metazoa</taxon>
        <taxon>Chordata</taxon>
        <taxon>Craniata</taxon>
        <taxon>Vertebrata</taxon>
        <taxon>Euteleostomi</taxon>
        <taxon>Archelosauria</taxon>
        <taxon>Archosauria</taxon>
        <taxon>Dinosauria</taxon>
        <taxon>Saurischia</taxon>
        <taxon>Theropoda</taxon>
        <taxon>Coelurosauria</taxon>
        <taxon>Aves</taxon>
        <taxon>Neognathae</taxon>
        <taxon>Neoaves</taxon>
        <taxon>Telluraves</taxon>
        <taxon>Accipitrimorphae</taxon>
        <taxon>Accipitriformes</taxon>
        <taxon>Accipitridae</taxon>
        <taxon>Accipitrinae</taxon>
        <taxon>Aquila</taxon>
    </lineage>
</organism>
<dbReference type="PROSITE" id="PS50102">
    <property type="entry name" value="RRM"/>
    <property type="match status" value="2"/>
</dbReference>
<evidence type="ECO:0000256" key="7">
    <source>
        <dbReference type="ARBA" id="ARBA00022884"/>
    </source>
</evidence>
<keyword evidence="4" id="KW-0963">Cytoplasm</keyword>